<dbReference type="EMBL" id="BMWS01000028">
    <property type="protein sequence ID" value="GGX29851.1"/>
    <property type="molecule type" value="Genomic_DNA"/>
</dbReference>
<evidence type="ECO:0000313" key="1">
    <source>
        <dbReference type="EMBL" id="GGX29851.1"/>
    </source>
</evidence>
<sequence length="46" mass="5639">MMTEKKLYKRLMAYKKKHGVTQEIYQHYLWAVKVIRQQLDAKAKNQ</sequence>
<organism evidence="1 2">
    <name type="scientific">Aquimarina muelleri</name>
    <dbReference type="NCBI Taxonomy" id="279356"/>
    <lineage>
        <taxon>Bacteria</taxon>
        <taxon>Pseudomonadati</taxon>
        <taxon>Bacteroidota</taxon>
        <taxon>Flavobacteriia</taxon>
        <taxon>Flavobacteriales</taxon>
        <taxon>Flavobacteriaceae</taxon>
        <taxon>Aquimarina</taxon>
    </lineage>
</organism>
<proteinExistence type="predicted"/>
<reference evidence="1 2" key="1">
    <citation type="journal article" date="2014" name="Int. J. Syst. Evol. Microbiol.">
        <title>Complete genome sequence of Corynebacterium casei LMG S-19264T (=DSM 44701T), isolated from a smear-ripened cheese.</title>
        <authorList>
            <consortium name="US DOE Joint Genome Institute (JGI-PGF)"/>
            <person name="Walter F."/>
            <person name="Albersmeier A."/>
            <person name="Kalinowski J."/>
            <person name="Ruckert C."/>
        </authorList>
    </citation>
    <scope>NUCLEOTIDE SEQUENCE [LARGE SCALE GENOMIC DNA]</scope>
    <source>
        <strain evidence="1 2">KCTC 12285</strain>
    </source>
</reference>
<gene>
    <name evidence="1" type="ORF">GCM10007384_33770</name>
</gene>
<evidence type="ECO:0000313" key="2">
    <source>
        <dbReference type="Proteomes" id="UP000601108"/>
    </source>
</evidence>
<accession>A0A918JXR4</accession>
<dbReference type="AlphaFoldDB" id="A0A918JXR4"/>
<dbReference type="Proteomes" id="UP000601108">
    <property type="component" value="Unassembled WGS sequence"/>
</dbReference>
<name>A0A918JXR4_9FLAO</name>
<protein>
    <submittedName>
        <fullName evidence="1">Uncharacterized protein</fullName>
    </submittedName>
</protein>
<keyword evidence="2" id="KW-1185">Reference proteome</keyword>
<comment type="caution">
    <text evidence="1">The sequence shown here is derived from an EMBL/GenBank/DDBJ whole genome shotgun (WGS) entry which is preliminary data.</text>
</comment>